<protein>
    <submittedName>
        <fullName evidence="1">12308_t:CDS:1</fullName>
    </submittedName>
</protein>
<dbReference type="Proteomes" id="UP000789570">
    <property type="component" value="Unassembled WGS sequence"/>
</dbReference>
<sequence>MNVEYMKKKAQALELLLRLLPEDCYRSCSINDLRLWWTGNSWSIKMGIENSRDDMPTSVFLITVGKVYIMLYKL</sequence>
<dbReference type="AlphaFoldDB" id="A0A9N9CFD4"/>
<dbReference type="OrthoDB" id="1729737at2759"/>
<organism evidence="1 2">
    <name type="scientific">Funneliformis caledonium</name>
    <dbReference type="NCBI Taxonomy" id="1117310"/>
    <lineage>
        <taxon>Eukaryota</taxon>
        <taxon>Fungi</taxon>
        <taxon>Fungi incertae sedis</taxon>
        <taxon>Mucoromycota</taxon>
        <taxon>Glomeromycotina</taxon>
        <taxon>Glomeromycetes</taxon>
        <taxon>Glomerales</taxon>
        <taxon>Glomeraceae</taxon>
        <taxon>Funneliformis</taxon>
    </lineage>
</organism>
<evidence type="ECO:0000313" key="1">
    <source>
        <dbReference type="EMBL" id="CAG8599814.1"/>
    </source>
</evidence>
<comment type="caution">
    <text evidence="1">The sequence shown here is derived from an EMBL/GenBank/DDBJ whole genome shotgun (WGS) entry which is preliminary data.</text>
</comment>
<gene>
    <name evidence="1" type="ORF">FCALED_LOCUS8533</name>
</gene>
<dbReference type="EMBL" id="CAJVPQ010002514">
    <property type="protein sequence ID" value="CAG8599814.1"/>
    <property type="molecule type" value="Genomic_DNA"/>
</dbReference>
<accession>A0A9N9CFD4</accession>
<name>A0A9N9CFD4_9GLOM</name>
<keyword evidence="2" id="KW-1185">Reference proteome</keyword>
<proteinExistence type="predicted"/>
<reference evidence="1" key="1">
    <citation type="submission" date="2021-06" db="EMBL/GenBank/DDBJ databases">
        <authorList>
            <person name="Kallberg Y."/>
            <person name="Tangrot J."/>
            <person name="Rosling A."/>
        </authorList>
    </citation>
    <scope>NUCLEOTIDE SEQUENCE</scope>
    <source>
        <strain evidence="1">UK204</strain>
    </source>
</reference>
<evidence type="ECO:0000313" key="2">
    <source>
        <dbReference type="Proteomes" id="UP000789570"/>
    </source>
</evidence>